<protein>
    <submittedName>
        <fullName evidence="1">Uncharacterized protein</fullName>
    </submittedName>
</protein>
<reference evidence="1 2" key="1">
    <citation type="submission" date="2017-11" db="EMBL/GenBank/DDBJ databases">
        <title>De novo assembly and phasing of dikaryotic genomes from two isolates of Puccinia coronata f. sp. avenae, the causal agent of oat crown rust.</title>
        <authorList>
            <person name="Miller M.E."/>
            <person name="Zhang Y."/>
            <person name="Omidvar V."/>
            <person name="Sperschneider J."/>
            <person name="Schwessinger B."/>
            <person name="Raley C."/>
            <person name="Palmer J.M."/>
            <person name="Garnica D."/>
            <person name="Upadhyaya N."/>
            <person name="Rathjen J."/>
            <person name="Taylor J.M."/>
            <person name="Park R.F."/>
            <person name="Dodds P.N."/>
            <person name="Hirsch C.D."/>
            <person name="Kianian S.F."/>
            <person name="Figueroa M."/>
        </authorList>
    </citation>
    <scope>NUCLEOTIDE SEQUENCE [LARGE SCALE GENOMIC DNA]</scope>
    <source>
        <strain evidence="1">12NC29</strain>
    </source>
</reference>
<organism evidence="1 2">
    <name type="scientific">Puccinia coronata f. sp. avenae</name>
    <dbReference type="NCBI Taxonomy" id="200324"/>
    <lineage>
        <taxon>Eukaryota</taxon>
        <taxon>Fungi</taxon>
        <taxon>Dikarya</taxon>
        <taxon>Basidiomycota</taxon>
        <taxon>Pucciniomycotina</taxon>
        <taxon>Pucciniomycetes</taxon>
        <taxon>Pucciniales</taxon>
        <taxon>Pucciniaceae</taxon>
        <taxon>Puccinia</taxon>
    </lineage>
</organism>
<dbReference type="Proteomes" id="UP000235388">
    <property type="component" value="Unassembled WGS sequence"/>
</dbReference>
<comment type="caution">
    <text evidence="1">The sequence shown here is derived from an EMBL/GenBank/DDBJ whole genome shotgun (WGS) entry which is preliminary data.</text>
</comment>
<sequence length="91" mass="9964">MLWRLSSELPRGLSTAFRRLWPCKCGWARGQPQTIRIGLDGLADLPSPSNLALPACFRIGKPKKIQLKSSPNVFASIISTPDKSMPEVDSG</sequence>
<proteinExistence type="predicted"/>
<accession>A0A2N5V604</accession>
<evidence type="ECO:0000313" key="2">
    <source>
        <dbReference type="Proteomes" id="UP000235388"/>
    </source>
</evidence>
<dbReference type="EMBL" id="PGCJ01000128">
    <property type="protein sequence ID" value="PLW45429.1"/>
    <property type="molecule type" value="Genomic_DNA"/>
</dbReference>
<dbReference type="AlphaFoldDB" id="A0A2N5V604"/>
<name>A0A2N5V604_9BASI</name>
<evidence type="ECO:0000313" key="1">
    <source>
        <dbReference type="EMBL" id="PLW45429.1"/>
    </source>
</evidence>
<keyword evidence="2" id="KW-1185">Reference proteome</keyword>
<gene>
    <name evidence="1" type="ORF">PCANC_11895</name>
</gene>